<dbReference type="Proteomes" id="UP000054266">
    <property type="component" value="Unassembled WGS sequence"/>
</dbReference>
<dbReference type="SUPFAM" id="SSF48452">
    <property type="entry name" value="TPR-like"/>
    <property type="match status" value="1"/>
</dbReference>
<name>A0A0D2FQB5_9EURO</name>
<accession>A0A0D2FQB5</accession>
<gene>
    <name evidence="2" type="ORF">PV04_10382</name>
</gene>
<reference evidence="2 3" key="1">
    <citation type="submission" date="2015-01" db="EMBL/GenBank/DDBJ databases">
        <title>The Genome Sequence of Capronia semiimmersa CBS27337.</title>
        <authorList>
            <consortium name="The Broad Institute Genomics Platform"/>
            <person name="Cuomo C."/>
            <person name="de Hoog S."/>
            <person name="Gorbushina A."/>
            <person name="Stielow B."/>
            <person name="Teixiera M."/>
            <person name="Abouelleil A."/>
            <person name="Chapman S.B."/>
            <person name="Priest M."/>
            <person name="Young S.K."/>
            <person name="Wortman J."/>
            <person name="Nusbaum C."/>
            <person name="Birren B."/>
        </authorList>
    </citation>
    <scope>NUCLEOTIDE SEQUENCE [LARGE SCALE GENOMIC DNA]</scope>
    <source>
        <strain evidence="2 3">CBS 27337</strain>
    </source>
</reference>
<protein>
    <recommendedName>
        <fullName evidence="4">Heterokaryon incompatibility domain-containing protein</fullName>
    </recommendedName>
</protein>
<dbReference type="AlphaFoldDB" id="A0A0D2FQB5"/>
<evidence type="ECO:0000313" key="2">
    <source>
        <dbReference type="EMBL" id="KIW62184.1"/>
    </source>
</evidence>
<organism evidence="2 3">
    <name type="scientific">Phialophora macrospora</name>
    <dbReference type="NCBI Taxonomy" id="1851006"/>
    <lineage>
        <taxon>Eukaryota</taxon>
        <taxon>Fungi</taxon>
        <taxon>Dikarya</taxon>
        <taxon>Ascomycota</taxon>
        <taxon>Pezizomycotina</taxon>
        <taxon>Eurotiomycetes</taxon>
        <taxon>Chaetothyriomycetidae</taxon>
        <taxon>Chaetothyriales</taxon>
        <taxon>Herpotrichiellaceae</taxon>
        <taxon>Phialophora</taxon>
    </lineage>
</organism>
<feature type="region of interest" description="Disordered" evidence="1">
    <location>
        <begin position="1"/>
        <end position="21"/>
    </location>
</feature>
<evidence type="ECO:0000256" key="1">
    <source>
        <dbReference type="SAM" id="MobiDB-lite"/>
    </source>
</evidence>
<evidence type="ECO:0000313" key="3">
    <source>
        <dbReference type="Proteomes" id="UP000054266"/>
    </source>
</evidence>
<dbReference type="Gene3D" id="1.25.40.10">
    <property type="entry name" value="Tetratricopeptide repeat domain"/>
    <property type="match status" value="1"/>
</dbReference>
<dbReference type="EMBL" id="KN846963">
    <property type="protein sequence ID" value="KIW62184.1"/>
    <property type="molecule type" value="Genomic_DNA"/>
</dbReference>
<proteinExistence type="predicted"/>
<sequence>METTTPRPPAESENHGVAAQTSRHITRSDFINILRGVCIATGTPGHVLERFKRCLSSPLSQIFPNYGSSEKVSEEYIHIDRGAESWFSAWSNALAPSLSENDMDLRHLLNLALAISFLKESHQHSMAVNGEDLTILWNVIHNALTRRELTHQASVSYSVQGFFRVPLCSLTGQNGSSDEVYCLHIWLPESQRDSNVCAYSSQALIRRWILAGEGKYSTFNVEITADPELATHTEVPGKFQVVEGLGEQHNERQNYLMLQAGRRSVHAVKTGSSAHTINMSYLIDAGTWHSLDVAPDSLHAEIFLQKPHLASEIDVRILGPKNVDLQAPLSHITDITSAMIAANIDAVRSWELLFDAGKWHARRSEMEDALRVFNSALSLCKTVVRFPNATHYARLVHGELGFTNRCLGRYDLAKEHLEEALKDSCLNHGRVKAAGELGMVYRTQNHLIEARDTFQFQYETAKTLGDDRATCRAIGNVGMTNYQLSQLYRDDALVDIAIEQLKERVDRARSIKEALNAENMDDRKKFGRLKHASVWESVGLNRLSLCYTALGNTREGGRVAKEAQQIKIEPEDLTVTAMSHFFYGRALLQDGQRVAAMEHFSPSVACTPAIALCKEPSEENRQYLRELVDVGVDMEHVDQYGYTALDYAVFGMDREMETVVIEGLRRTLKGEIDAEIAKRQYEARLRKGYRELFHDRMRPVLLTGGSDTLKNLRIVYAAALTAKEQENMAQRFDTLKCVRYSDFLRWGRIPQYSDGFTKEFSSELEAHQGRAAEFIIFFSYRWTHKEGDRIFPDDPENSQYHRMVHATREFLDLNPTVDPERLYIWLDYACIDQDDTASGIAALPMLLAQCDVVISLVNDDYYKRAWCVLETVMIQTLKKSYQRHQWYEYAPSSEKGSVNEEWSLRTGPLGLDITAADKELTIGGDRHKILFLERQTKLLR</sequence>
<evidence type="ECO:0008006" key="4">
    <source>
        <dbReference type="Google" id="ProtNLM"/>
    </source>
</evidence>
<dbReference type="HOGENOM" id="CLU_005780_0_0_1"/>
<keyword evidence="3" id="KW-1185">Reference proteome</keyword>
<dbReference type="InterPro" id="IPR011990">
    <property type="entry name" value="TPR-like_helical_dom_sf"/>
</dbReference>